<evidence type="ECO:0000256" key="1">
    <source>
        <dbReference type="SAM" id="Phobius"/>
    </source>
</evidence>
<reference evidence="2" key="1">
    <citation type="submission" date="2016-06" db="EMBL/GenBank/DDBJ databases">
        <title>Respiratory ammonification of nitrate coupled to the oxidation of elemental sulfur in deep-sea autotrophic thermophilic bacteria.</title>
        <authorList>
            <person name="Slobodkina G.B."/>
            <person name="Mardanov A.V."/>
            <person name="Ravin N.V."/>
            <person name="Frolova A.A."/>
            <person name="Viryasiv M.B."/>
            <person name="Chernyh N.A."/>
            <person name="Bonch-Osmolovskaya E.A."/>
            <person name="Slobodkin A.I."/>
        </authorList>
    </citation>
    <scope>NUCLEOTIDE SEQUENCE [LARGE SCALE GENOMIC DNA]</scope>
    <source>
        <strain evidence="2">S69</strain>
    </source>
</reference>
<gene>
    <name evidence="2" type="ORF">DBT_0629</name>
</gene>
<keyword evidence="1" id="KW-0812">Transmembrane</keyword>
<comment type="caution">
    <text evidence="2">The sequence shown here is derived from an EMBL/GenBank/DDBJ whole genome shotgun (WGS) entry which is preliminary data.</text>
</comment>
<proteinExistence type="predicted"/>
<dbReference type="AlphaFoldDB" id="A0A1B9F8A6"/>
<organism evidence="2 3">
    <name type="scientific">Dissulfuribacter thermophilus</name>
    <dbReference type="NCBI Taxonomy" id="1156395"/>
    <lineage>
        <taxon>Bacteria</taxon>
        <taxon>Pseudomonadati</taxon>
        <taxon>Thermodesulfobacteriota</taxon>
        <taxon>Dissulfuribacteria</taxon>
        <taxon>Dissulfuribacterales</taxon>
        <taxon>Dissulfuribacteraceae</taxon>
        <taxon>Dissulfuribacter</taxon>
    </lineage>
</organism>
<keyword evidence="3" id="KW-1185">Reference proteome</keyword>
<feature type="transmembrane region" description="Helical" evidence="1">
    <location>
        <begin position="20"/>
        <end position="46"/>
    </location>
</feature>
<keyword evidence="1" id="KW-1133">Transmembrane helix</keyword>
<evidence type="ECO:0000313" key="3">
    <source>
        <dbReference type="Proteomes" id="UP000093080"/>
    </source>
</evidence>
<evidence type="ECO:0000313" key="2">
    <source>
        <dbReference type="EMBL" id="OCC16167.1"/>
    </source>
</evidence>
<name>A0A1B9F8A6_9BACT</name>
<dbReference type="Proteomes" id="UP000093080">
    <property type="component" value="Unassembled WGS sequence"/>
</dbReference>
<dbReference type="EMBL" id="MAGO01000002">
    <property type="protein sequence ID" value="OCC16167.1"/>
    <property type="molecule type" value="Genomic_DNA"/>
</dbReference>
<sequence length="59" mass="6813">MLSFELKEENFEPLTFYNVFAHWPLALVHAGLASSFYLLPVILGALPKQIFSLERIRFS</sequence>
<protein>
    <submittedName>
        <fullName evidence="2">Uncharacterized protein</fullName>
    </submittedName>
</protein>
<keyword evidence="1" id="KW-0472">Membrane</keyword>
<accession>A0A1B9F8A6</accession>
<dbReference type="STRING" id="1156395.DBT_0629"/>